<dbReference type="Gene3D" id="3.40.50.300">
    <property type="entry name" value="P-loop containing nucleotide triphosphate hydrolases"/>
    <property type="match status" value="1"/>
</dbReference>
<organism evidence="12 13">
    <name type="scientific">Trueperella bialowiezensis</name>
    <dbReference type="NCBI Taxonomy" id="312285"/>
    <lineage>
        <taxon>Bacteria</taxon>
        <taxon>Bacillati</taxon>
        <taxon>Actinomycetota</taxon>
        <taxon>Actinomycetes</taxon>
        <taxon>Actinomycetales</taxon>
        <taxon>Actinomycetaceae</taxon>
        <taxon>Trueperella</taxon>
    </lineage>
</organism>
<dbReference type="Pfam" id="PF00005">
    <property type="entry name" value="ABC_tran"/>
    <property type="match status" value="1"/>
</dbReference>
<protein>
    <submittedName>
        <fullName evidence="12">Multidrug export ATP-binding/permease protein SAV1866</fullName>
        <ecNumber evidence="12">3.6.3.-</ecNumber>
    </submittedName>
</protein>
<evidence type="ECO:0000256" key="1">
    <source>
        <dbReference type="ARBA" id="ARBA00004651"/>
    </source>
</evidence>
<dbReference type="PROSITE" id="PS50929">
    <property type="entry name" value="ABC_TM1F"/>
    <property type="match status" value="1"/>
</dbReference>
<dbReference type="GO" id="GO:0005886">
    <property type="term" value="C:plasma membrane"/>
    <property type="evidence" value="ECO:0007669"/>
    <property type="project" value="UniProtKB-SubCell"/>
</dbReference>
<dbReference type="OrthoDB" id="9806127at2"/>
<dbReference type="PROSITE" id="PS00211">
    <property type="entry name" value="ABC_TRANSPORTER_1"/>
    <property type="match status" value="1"/>
</dbReference>
<dbReference type="SMART" id="SM00382">
    <property type="entry name" value="AAA"/>
    <property type="match status" value="1"/>
</dbReference>
<dbReference type="PROSITE" id="PS50893">
    <property type="entry name" value="ABC_TRANSPORTER_2"/>
    <property type="match status" value="1"/>
</dbReference>
<keyword evidence="12" id="KW-0378">Hydrolase</keyword>
<dbReference type="KEGG" id="tbw:NCTC13354_00245"/>
<dbReference type="GO" id="GO:0016887">
    <property type="term" value="F:ATP hydrolysis activity"/>
    <property type="evidence" value="ECO:0007669"/>
    <property type="project" value="InterPro"/>
</dbReference>
<reference evidence="12 13" key="1">
    <citation type="submission" date="2018-12" db="EMBL/GenBank/DDBJ databases">
        <authorList>
            <consortium name="Pathogen Informatics"/>
        </authorList>
    </citation>
    <scope>NUCLEOTIDE SEQUENCE [LARGE SCALE GENOMIC DNA]</scope>
    <source>
        <strain evidence="12 13">NCTC13354</strain>
    </source>
</reference>
<evidence type="ECO:0000256" key="3">
    <source>
        <dbReference type="ARBA" id="ARBA00022475"/>
    </source>
</evidence>
<evidence type="ECO:0000256" key="5">
    <source>
        <dbReference type="ARBA" id="ARBA00022741"/>
    </source>
</evidence>
<evidence type="ECO:0000259" key="10">
    <source>
        <dbReference type="PROSITE" id="PS50893"/>
    </source>
</evidence>
<evidence type="ECO:0000256" key="8">
    <source>
        <dbReference type="ARBA" id="ARBA00023136"/>
    </source>
</evidence>
<dbReference type="RefSeq" id="WP_126415756.1">
    <property type="nucleotide sequence ID" value="NZ_LR134476.1"/>
</dbReference>
<dbReference type="SUPFAM" id="SSF90123">
    <property type="entry name" value="ABC transporter transmembrane region"/>
    <property type="match status" value="1"/>
</dbReference>
<dbReference type="AlphaFoldDB" id="A0A448PC53"/>
<keyword evidence="3" id="KW-1003">Cell membrane</keyword>
<feature type="transmembrane region" description="Helical" evidence="9">
    <location>
        <begin position="16"/>
        <end position="35"/>
    </location>
</feature>
<dbReference type="InterPro" id="IPR017871">
    <property type="entry name" value="ABC_transporter-like_CS"/>
</dbReference>
<keyword evidence="13" id="KW-1185">Reference proteome</keyword>
<evidence type="ECO:0000256" key="9">
    <source>
        <dbReference type="SAM" id="Phobius"/>
    </source>
</evidence>
<dbReference type="Gene3D" id="1.20.1560.10">
    <property type="entry name" value="ABC transporter type 1, transmembrane domain"/>
    <property type="match status" value="1"/>
</dbReference>
<feature type="transmembrane region" description="Helical" evidence="9">
    <location>
        <begin position="55"/>
        <end position="79"/>
    </location>
</feature>
<evidence type="ECO:0000313" key="12">
    <source>
        <dbReference type="EMBL" id="VEI12559.1"/>
    </source>
</evidence>
<evidence type="ECO:0000256" key="6">
    <source>
        <dbReference type="ARBA" id="ARBA00022840"/>
    </source>
</evidence>
<keyword evidence="8 9" id="KW-0472">Membrane</keyword>
<dbReference type="EMBL" id="LR134476">
    <property type="protein sequence ID" value="VEI12559.1"/>
    <property type="molecule type" value="Genomic_DNA"/>
</dbReference>
<keyword evidence="2" id="KW-0813">Transport</keyword>
<feature type="transmembrane region" description="Helical" evidence="9">
    <location>
        <begin position="279"/>
        <end position="299"/>
    </location>
</feature>
<feature type="transmembrane region" description="Helical" evidence="9">
    <location>
        <begin position="128"/>
        <end position="152"/>
    </location>
</feature>
<sequence>MTLFRIARDYLRSKKLAFTAIMVLQFVQVILSLVLPAINARIIDDGVLTGNQSLIWQLGIVMLVIAVVQIVAMVGAIYIGAKTAMELGRDLRTRTFRQVQSFSAVDQAKFGAPTLITRTTNDVNQVQMVIIAGFTIMVMAPLMGIGGVVMAIQQNVKLSALLIVVVPLLALLILTIIRILAPRYELQQKLIDRVNTLLREQLSGVRVIRAFIRQDTQREKFADTNTALRRVWVEIGVLWAFMIPASNLIVGFACVAVVWFSGHLISAGDMQVGALTAYISYLMMIMISVMISGMIVMMYPRGEVSAKRLQEIFDVEPSITAPASFRSLPSGPLTFALENVGLQYPGAQQPVLHNISMSFVPGKTTALIGSTGSGKSSLVRLLPRMLDATTGQVTAGGISVRDVDPHELRSRIALVPQTAFLFSGTIASNVAGSASAKDTTSHVDRERVERALQAAQAWEFVEKLPGGIDAEVESGGKNFSGGQRQRLTIARAIYRCLPDAAGKRQADLLVFDDSFSALDYVTDARLRNGLRAFIGDTAVLIVAQRVATIRDADEIHVLEAGTVVGSGTHDDLLATCETYQEIVASQIDIEAAL</sequence>
<keyword evidence="4 9" id="KW-0812">Transmembrane</keyword>
<evidence type="ECO:0000256" key="4">
    <source>
        <dbReference type="ARBA" id="ARBA00022692"/>
    </source>
</evidence>
<name>A0A448PC53_9ACTO</name>
<keyword evidence="6 12" id="KW-0067">ATP-binding</keyword>
<evidence type="ECO:0000256" key="2">
    <source>
        <dbReference type="ARBA" id="ARBA00022448"/>
    </source>
</evidence>
<dbReference type="Proteomes" id="UP000269542">
    <property type="component" value="Chromosome"/>
</dbReference>
<dbReference type="Pfam" id="PF00664">
    <property type="entry name" value="ABC_membrane"/>
    <property type="match status" value="1"/>
</dbReference>
<dbReference type="CDD" id="cd18548">
    <property type="entry name" value="ABC_6TM_Tm287_like"/>
    <property type="match status" value="1"/>
</dbReference>
<dbReference type="SUPFAM" id="SSF52540">
    <property type="entry name" value="P-loop containing nucleoside triphosphate hydrolases"/>
    <property type="match status" value="1"/>
</dbReference>
<dbReference type="PANTHER" id="PTHR43394:SF1">
    <property type="entry name" value="ATP-BINDING CASSETTE SUB-FAMILY B MEMBER 10, MITOCHONDRIAL"/>
    <property type="match status" value="1"/>
</dbReference>
<dbReference type="InterPro" id="IPR039421">
    <property type="entry name" value="Type_1_exporter"/>
</dbReference>
<dbReference type="GO" id="GO:0015421">
    <property type="term" value="F:ABC-type oligopeptide transporter activity"/>
    <property type="evidence" value="ECO:0007669"/>
    <property type="project" value="TreeGrafter"/>
</dbReference>
<accession>A0A448PC53</accession>
<keyword evidence="7 9" id="KW-1133">Transmembrane helix</keyword>
<evidence type="ECO:0000256" key="7">
    <source>
        <dbReference type="ARBA" id="ARBA00022989"/>
    </source>
</evidence>
<dbReference type="PANTHER" id="PTHR43394">
    <property type="entry name" value="ATP-DEPENDENT PERMEASE MDL1, MITOCHONDRIAL"/>
    <property type="match status" value="1"/>
</dbReference>
<dbReference type="EC" id="3.6.3.-" evidence="12"/>
<dbReference type="InterPro" id="IPR036640">
    <property type="entry name" value="ABC1_TM_sf"/>
</dbReference>
<keyword evidence="5" id="KW-0547">Nucleotide-binding</keyword>
<dbReference type="InterPro" id="IPR003593">
    <property type="entry name" value="AAA+_ATPase"/>
</dbReference>
<dbReference type="GO" id="GO:0005524">
    <property type="term" value="F:ATP binding"/>
    <property type="evidence" value="ECO:0007669"/>
    <property type="project" value="UniProtKB-KW"/>
</dbReference>
<dbReference type="FunFam" id="3.40.50.300:FF:000854">
    <property type="entry name" value="Multidrug ABC transporter ATP-binding protein"/>
    <property type="match status" value="1"/>
</dbReference>
<dbReference type="InterPro" id="IPR011527">
    <property type="entry name" value="ABC1_TM_dom"/>
</dbReference>
<feature type="domain" description="ABC transmembrane type-1" evidence="11">
    <location>
        <begin position="20"/>
        <end position="301"/>
    </location>
</feature>
<proteinExistence type="predicted"/>
<evidence type="ECO:0000313" key="13">
    <source>
        <dbReference type="Proteomes" id="UP000269542"/>
    </source>
</evidence>
<feature type="transmembrane region" description="Helical" evidence="9">
    <location>
        <begin position="158"/>
        <end position="181"/>
    </location>
</feature>
<evidence type="ECO:0000259" key="11">
    <source>
        <dbReference type="PROSITE" id="PS50929"/>
    </source>
</evidence>
<dbReference type="InterPro" id="IPR027417">
    <property type="entry name" value="P-loop_NTPase"/>
</dbReference>
<comment type="subcellular location">
    <subcellularLocation>
        <location evidence="1">Cell membrane</location>
        <topology evidence="1">Multi-pass membrane protein</topology>
    </subcellularLocation>
</comment>
<gene>
    <name evidence="12" type="ORF">NCTC13354_00245</name>
</gene>
<feature type="transmembrane region" description="Helical" evidence="9">
    <location>
        <begin position="237"/>
        <end position="259"/>
    </location>
</feature>
<feature type="domain" description="ABC transporter" evidence="10">
    <location>
        <begin position="335"/>
        <end position="585"/>
    </location>
</feature>
<dbReference type="InterPro" id="IPR003439">
    <property type="entry name" value="ABC_transporter-like_ATP-bd"/>
</dbReference>